<comment type="caution">
    <text evidence="1">The sequence shown here is derived from an EMBL/GenBank/DDBJ whole genome shotgun (WGS) entry which is preliminary data.</text>
</comment>
<proteinExistence type="predicted"/>
<dbReference type="Proteomes" id="UP001138686">
    <property type="component" value="Unassembled WGS sequence"/>
</dbReference>
<dbReference type="EMBL" id="JAHWDP010000005">
    <property type="protein sequence ID" value="MBW2938830.1"/>
    <property type="molecule type" value="Genomic_DNA"/>
</dbReference>
<evidence type="ECO:0000313" key="2">
    <source>
        <dbReference type="Proteomes" id="UP001138686"/>
    </source>
</evidence>
<dbReference type="RefSeq" id="WP_219053354.1">
    <property type="nucleotide sequence ID" value="NZ_JAHWDP010000005.1"/>
</dbReference>
<reference evidence="1" key="1">
    <citation type="submission" date="2021-07" db="EMBL/GenBank/DDBJ databases">
        <title>Aureisphaera sp. CAU 1614 isolated from sea sediment.</title>
        <authorList>
            <person name="Kim W."/>
        </authorList>
    </citation>
    <scope>NUCLEOTIDE SEQUENCE</scope>
    <source>
        <strain evidence="1">CAU 1614</strain>
    </source>
</reference>
<gene>
    <name evidence="1" type="ORF">KXJ69_11975</name>
</gene>
<keyword evidence="2" id="KW-1185">Reference proteome</keyword>
<accession>A0A9X1FQC1</accession>
<evidence type="ECO:0008006" key="3">
    <source>
        <dbReference type="Google" id="ProtNLM"/>
    </source>
</evidence>
<sequence>MKHIISIFLLIFVPISLFSQIGIGTSTPEGALDVEVYDATGTILESPYGIVLPKVSLTSNILASPVINPNGGALEPGTTIYNTSNTTNGANDVSPGIYSWTGSSWEPQFFKKEYEKFEQTGGCQRTTIRESFGTPNPSAADNIAGLTARTFVPTYSGVYKVEVRTNFGAGKIADFTSGTESEISLATSEGAFFFTMSGTGVDIDPTSSSYDYTEGWSYTHSYSAENDNESPAIESFNVGHYATLVYNLYLLSGHTYTFTLSNCIITGHQYFVNNGDSGDGQGHIGHYIPCSVEFTYVGD</sequence>
<organism evidence="1 2">
    <name type="scientific">Halomarinibacterium sedimenti</name>
    <dbReference type="NCBI Taxonomy" id="2857106"/>
    <lineage>
        <taxon>Bacteria</taxon>
        <taxon>Pseudomonadati</taxon>
        <taxon>Bacteroidota</taxon>
        <taxon>Flavobacteriia</taxon>
        <taxon>Flavobacteriales</taxon>
        <taxon>Flavobacteriaceae</taxon>
        <taxon>Halomarinibacterium</taxon>
    </lineage>
</organism>
<name>A0A9X1FQC1_9FLAO</name>
<dbReference type="AlphaFoldDB" id="A0A9X1FQC1"/>
<evidence type="ECO:0000313" key="1">
    <source>
        <dbReference type="EMBL" id="MBW2938830.1"/>
    </source>
</evidence>
<protein>
    <recommendedName>
        <fullName evidence="3">PA14 domain-containing protein</fullName>
    </recommendedName>
</protein>